<keyword evidence="2" id="KW-1185">Reference proteome</keyword>
<dbReference type="KEGG" id="lmd:METH_16255"/>
<organism evidence="1 2">
    <name type="scientific">Leisingera methylohalidivorans DSM 14336</name>
    <dbReference type="NCBI Taxonomy" id="999552"/>
    <lineage>
        <taxon>Bacteria</taxon>
        <taxon>Pseudomonadati</taxon>
        <taxon>Pseudomonadota</taxon>
        <taxon>Alphaproteobacteria</taxon>
        <taxon>Rhodobacterales</taxon>
        <taxon>Roseobacteraceae</taxon>
        <taxon>Leisingera</taxon>
    </lineage>
</organism>
<sequence length="53" mass="5710">MHHALMKATMSELEEAKARLQTIIADSPEPPACGCIPAFRSATARWSKTSPGL</sequence>
<protein>
    <submittedName>
        <fullName evidence="1">Uncharacterized protein</fullName>
    </submittedName>
</protein>
<dbReference type="HOGENOM" id="CLU_3063010_0_0_5"/>
<reference evidence="1 2" key="1">
    <citation type="submission" date="2013-09" db="EMBL/GenBank/DDBJ databases">
        <authorList>
            <consortium name="DOE Joint Genome Institute"/>
            <person name="Klenk H.-P."/>
            <person name="Huntemann M."/>
            <person name="Han J."/>
            <person name="Chen A."/>
            <person name="Kyrpides N."/>
            <person name="Mavromatis K."/>
            <person name="Markowitz V."/>
            <person name="Palaniappan K."/>
            <person name="Ivanova N."/>
            <person name="Schaumberg A."/>
            <person name="Pati A."/>
            <person name="Liolios K."/>
            <person name="Nordberg H.P."/>
            <person name="Cantor M.N."/>
            <person name="Hua S.X."/>
            <person name="Woyke T."/>
        </authorList>
    </citation>
    <scope>NUCLEOTIDE SEQUENCE [LARGE SCALE GENOMIC DNA]</scope>
    <source>
        <strain evidence="1 2">DSM 14336</strain>
    </source>
</reference>
<name>V9VZH1_9RHOB</name>
<evidence type="ECO:0000313" key="1">
    <source>
        <dbReference type="EMBL" id="AHD03194.1"/>
    </source>
</evidence>
<accession>V9VZH1</accession>
<dbReference type="AlphaFoldDB" id="V9VZH1"/>
<dbReference type="EMBL" id="CP006773">
    <property type="protein sequence ID" value="AHD03194.1"/>
    <property type="molecule type" value="Genomic_DNA"/>
</dbReference>
<dbReference type="Proteomes" id="UP000018780">
    <property type="component" value="Chromosome"/>
</dbReference>
<gene>
    <name evidence="1" type="ORF">METH_16255</name>
</gene>
<evidence type="ECO:0000313" key="2">
    <source>
        <dbReference type="Proteomes" id="UP000018780"/>
    </source>
</evidence>
<proteinExistence type="predicted"/>